<dbReference type="CDD" id="cd10227">
    <property type="entry name" value="ASKHA_NBD_ParM-like"/>
    <property type="match status" value="1"/>
</dbReference>
<protein>
    <recommendedName>
        <fullName evidence="1">Actin homologue MreB-like C-terminal domain-containing protein</fullName>
    </recommendedName>
</protein>
<evidence type="ECO:0000313" key="3">
    <source>
        <dbReference type="Proteomes" id="UP000283700"/>
    </source>
</evidence>
<feature type="domain" description="Actin homologue MreB-like C-terminal" evidence="1">
    <location>
        <begin position="165"/>
        <end position="279"/>
    </location>
</feature>
<proteinExistence type="predicted"/>
<name>A0A415U4L5_9FIRM</name>
<gene>
    <name evidence="2" type="ORF">DWZ29_08425</name>
</gene>
<dbReference type="RefSeq" id="WP_118486060.1">
    <property type="nucleotide sequence ID" value="NZ_QRQO01000020.1"/>
</dbReference>
<dbReference type="Proteomes" id="UP000283700">
    <property type="component" value="Unassembled WGS sequence"/>
</dbReference>
<accession>A0A415U4L5</accession>
<dbReference type="AlphaFoldDB" id="A0A415U4L5"/>
<sequence>MAEIIFGIDHGNGNMKGNNVDFPCGLVRYTSEPGRFMNEDILEYQGTFYTLSETRMPFKADKTVDEDYFILTLFALALEAKSRGITLSGKDIVLGIGLPPADFGQQAPGFKRYFMEHSKHGISFKFNGKSVNCYLKDTFVSPQNFAAVMCYKASLFKQYRTVNCIDIGDGTVDLLVIRKGQPDLSVRVSDRSGMAILRSEISNVIQQNFGIHLESSDVEQVLMQEATILDEEVIREIQKMAEDWMQRIINKLHAYVPDFRTNPAVFLGGGSLLLKPQIEKSQDFKYIEFIEDVRANAIGYEKLTAMRLQRR</sequence>
<dbReference type="EMBL" id="QRQO01000020">
    <property type="protein sequence ID" value="RHN13068.1"/>
    <property type="molecule type" value="Genomic_DNA"/>
</dbReference>
<dbReference type="SUPFAM" id="SSF53067">
    <property type="entry name" value="Actin-like ATPase domain"/>
    <property type="match status" value="2"/>
</dbReference>
<evidence type="ECO:0000259" key="1">
    <source>
        <dbReference type="Pfam" id="PF21522"/>
    </source>
</evidence>
<organism evidence="2 3">
    <name type="scientific">Anaerobutyricum hallii</name>
    <dbReference type="NCBI Taxonomy" id="39488"/>
    <lineage>
        <taxon>Bacteria</taxon>
        <taxon>Bacillati</taxon>
        <taxon>Bacillota</taxon>
        <taxon>Clostridia</taxon>
        <taxon>Lachnospirales</taxon>
        <taxon>Lachnospiraceae</taxon>
        <taxon>Anaerobutyricum</taxon>
    </lineage>
</organism>
<dbReference type="Gene3D" id="3.30.420.40">
    <property type="match status" value="2"/>
</dbReference>
<comment type="caution">
    <text evidence="2">The sequence shown here is derived from an EMBL/GenBank/DDBJ whole genome shotgun (WGS) entry which is preliminary data.</text>
</comment>
<dbReference type="Pfam" id="PF21522">
    <property type="entry name" value="MreB-like_C"/>
    <property type="match status" value="1"/>
</dbReference>
<evidence type="ECO:0000313" key="2">
    <source>
        <dbReference type="EMBL" id="RHN13068.1"/>
    </source>
</evidence>
<dbReference type="InterPro" id="IPR049067">
    <property type="entry name" value="MreB-like_C"/>
</dbReference>
<reference evidence="2 3" key="1">
    <citation type="submission" date="2018-08" db="EMBL/GenBank/DDBJ databases">
        <title>A genome reference for cultivated species of the human gut microbiota.</title>
        <authorList>
            <person name="Zou Y."/>
            <person name="Xue W."/>
            <person name="Luo G."/>
        </authorList>
    </citation>
    <scope>NUCLEOTIDE SEQUENCE [LARGE SCALE GENOMIC DNA]</scope>
    <source>
        <strain evidence="2 3">AF31-17AC</strain>
    </source>
</reference>
<dbReference type="InterPro" id="IPR043129">
    <property type="entry name" value="ATPase_NBD"/>
</dbReference>